<feature type="compositionally biased region" description="Basic and acidic residues" evidence="2">
    <location>
        <begin position="25"/>
        <end position="40"/>
    </location>
</feature>
<organism evidence="3 4">
    <name type="scientific">Parascedosporium putredinis</name>
    <dbReference type="NCBI Taxonomy" id="1442378"/>
    <lineage>
        <taxon>Eukaryota</taxon>
        <taxon>Fungi</taxon>
        <taxon>Dikarya</taxon>
        <taxon>Ascomycota</taxon>
        <taxon>Pezizomycotina</taxon>
        <taxon>Sordariomycetes</taxon>
        <taxon>Hypocreomycetidae</taxon>
        <taxon>Microascales</taxon>
        <taxon>Microascaceae</taxon>
        <taxon>Parascedosporium</taxon>
    </lineage>
</organism>
<protein>
    <recommendedName>
        <fullName evidence="5">Transcription factor domain-containing protein</fullName>
    </recommendedName>
</protein>
<reference evidence="3" key="1">
    <citation type="submission" date="2022-11" db="EMBL/GenBank/DDBJ databases">
        <authorList>
            <person name="Scott C."/>
            <person name="Bruce N."/>
        </authorList>
    </citation>
    <scope>NUCLEOTIDE SEQUENCE</scope>
</reference>
<evidence type="ECO:0000313" key="3">
    <source>
        <dbReference type="EMBL" id="CAI4215902.1"/>
    </source>
</evidence>
<evidence type="ECO:0000256" key="2">
    <source>
        <dbReference type="SAM" id="MobiDB-lite"/>
    </source>
</evidence>
<dbReference type="PANTHER" id="PTHR46910">
    <property type="entry name" value="TRANSCRIPTION FACTOR PDR1"/>
    <property type="match status" value="1"/>
</dbReference>
<dbReference type="GO" id="GO:0003700">
    <property type="term" value="F:DNA-binding transcription factor activity"/>
    <property type="evidence" value="ECO:0007669"/>
    <property type="project" value="InterPro"/>
</dbReference>
<keyword evidence="1" id="KW-0539">Nucleus</keyword>
<evidence type="ECO:0000313" key="4">
    <source>
        <dbReference type="Proteomes" id="UP000838763"/>
    </source>
</evidence>
<dbReference type="Proteomes" id="UP000838763">
    <property type="component" value="Unassembled WGS sequence"/>
</dbReference>
<name>A0A9P1H3C6_9PEZI</name>
<sequence>MNAPSPSTTTAASKSSAERLSPNMDVERTPIPDQDRDRNGDSQYSNTNKENHHDGRNTHDDTPTHHLRTPALLSASAYASPAINVASARSAATPRRPSAAIAGFATRRISTRARGSRVCHHTGDHTLGSRDWRRIERSDLRCAGSPSGSVTSTSVSAATESPISHGIVDASPASGDGSVAAGTLSWVARGYQHSTIGGGGESSVTDSNADVVVNTDNSSHRFKYMGGSSLQCLGMFVDIYLRRKGLATMAPTSATLYRLDNNCPNGLRQGLSSGHVPQLVAIYALVVLGADEMAGELTAVGETYLEAAYSLLAHLTAAPYLPSVQALFLLSGVTQGDDSSEMPELGLKGRIWWSCYALEKLMELETGRPSAIDDDDIDQISKRLYRHRPNSAWRLMYEIGTLDQKLLEWAKTVPEGMKPGHELFTDLDSDQPQYPQHITSFLSLQYYQAQITLLRPSLVFPTQSFTDEVKRQGSKIPSYMRLLQAENICNASARATVRLVIELDDHGIRSNISSVSQPSLAAVVLSLSILKSPNKRLIRSDLELLTILTEYIETYFRRGGQDPAFIRGFEVLRTGVIAAVELERTGVTKAVGDMDMGLLDTQLTGPIPVTWETSSAVPEITADSSMFSFGEDMPLDELWGTFGTYSFLDPSVEEQVV</sequence>
<dbReference type="InterPro" id="IPR050987">
    <property type="entry name" value="AtrR-like"/>
</dbReference>
<keyword evidence="4" id="KW-1185">Reference proteome</keyword>
<evidence type="ECO:0000256" key="1">
    <source>
        <dbReference type="ARBA" id="ARBA00023242"/>
    </source>
</evidence>
<dbReference type="EMBL" id="CALLCH030000013">
    <property type="protein sequence ID" value="CAI4215902.1"/>
    <property type="molecule type" value="Genomic_DNA"/>
</dbReference>
<accession>A0A9P1H3C6</accession>
<proteinExistence type="predicted"/>
<feature type="compositionally biased region" description="Basic and acidic residues" evidence="2">
    <location>
        <begin position="49"/>
        <end position="64"/>
    </location>
</feature>
<dbReference type="OrthoDB" id="424974at2759"/>
<dbReference type="CDD" id="cd12148">
    <property type="entry name" value="fungal_TF_MHR"/>
    <property type="match status" value="1"/>
</dbReference>
<feature type="region of interest" description="Disordered" evidence="2">
    <location>
        <begin position="1"/>
        <end position="66"/>
    </location>
</feature>
<dbReference type="AlphaFoldDB" id="A0A9P1H3C6"/>
<feature type="compositionally biased region" description="Low complexity" evidence="2">
    <location>
        <begin position="1"/>
        <end position="15"/>
    </location>
</feature>
<evidence type="ECO:0008006" key="5">
    <source>
        <dbReference type="Google" id="ProtNLM"/>
    </source>
</evidence>
<gene>
    <name evidence="3" type="ORF">PPNO1_LOCUS5576</name>
</gene>
<comment type="caution">
    <text evidence="3">The sequence shown here is derived from an EMBL/GenBank/DDBJ whole genome shotgun (WGS) entry which is preliminary data.</text>
</comment>
<dbReference type="PANTHER" id="PTHR46910:SF1">
    <property type="entry name" value="MISCELLANEOUS ZN(II)2CYS6 TRANSCRIPTION FACTOR (EUROFUNG)-RELATED"/>
    <property type="match status" value="1"/>
</dbReference>